<gene>
    <name evidence="6" type="ORF">IAC80_08325</name>
</gene>
<dbReference type="SUPFAM" id="SSF160996">
    <property type="entry name" value="HI0933 insert domain-like"/>
    <property type="match status" value="1"/>
</dbReference>
<reference evidence="6" key="2">
    <citation type="journal article" date="2021" name="PeerJ">
        <title>Extensive microbial diversity within the chicken gut microbiome revealed by metagenomics and culture.</title>
        <authorList>
            <person name="Gilroy R."/>
            <person name="Ravi A."/>
            <person name="Getino M."/>
            <person name="Pursley I."/>
            <person name="Horton D.L."/>
            <person name="Alikhan N.F."/>
            <person name="Baker D."/>
            <person name="Gharbi K."/>
            <person name="Hall N."/>
            <person name="Watson M."/>
            <person name="Adriaenssens E.M."/>
            <person name="Foster-Nyarko E."/>
            <person name="Jarju S."/>
            <person name="Secka A."/>
            <person name="Antonio M."/>
            <person name="Oren A."/>
            <person name="Chaudhuri R.R."/>
            <person name="La Ragione R."/>
            <person name="Hildebrand F."/>
            <person name="Pallen M.J."/>
        </authorList>
    </citation>
    <scope>NUCLEOTIDE SEQUENCE</scope>
    <source>
        <strain evidence="6">ChiBcec6-7307</strain>
    </source>
</reference>
<dbReference type="InterPro" id="IPR004792">
    <property type="entry name" value="BaiN-like"/>
</dbReference>
<evidence type="ECO:0000313" key="7">
    <source>
        <dbReference type="Proteomes" id="UP000886889"/>
    </source>
</evidence>
<dbReference type="Gene3D" id="2.40.30.10">
    <property type="entry name" value="Translation factors"/>
    <property type="match status" value="1"/>
</dbReference>
<dbReference type="Gene3D" id="3.50.50.60">
    <property type="entry name" value="FAD/NAD(P)-binding domain"/>
    <property type="match status" value="1"/>
</dbReference>
<name>A0A9D1NZY0_9FIRM</name>
<feature type="domain" description="RsdA/BaiN/AoA(So)-like Rossmann fold-like" evidence="4">
    <location>
        <begin position="3"/>
        <end position="411"/>
    </location>
</feature>
<comment type="caution">
    <text evidence="6">The sequence shown here is derived from an EMBL/GenBank/DDBJ whole genome shotgun (WGS) entry which is preliminary data.</text>
</comment>
<dbReference type="AlphaFoldDB" id="A0A9D1NZY0"/>
<dbReference type="InterPro" id="IPR023166">
    <property type="entry name" value="BaiN-like_dom_sf"/>
</dbReference>
<dbReference type="InterPro" id="IPR055178">
    <property type="entry name" value="RsdA/BaiN/AoA(So)-like_dom"/>
</dbReference>
<dbReference type="EMBL" id="DVOS01000068">
    <property type="protein sequence ID" value="HIV23925.1"/>
    <property type="molecule type" value="Genomic_DNA"/>
</dbReference>
<comment type="cofactor">
    <cofactor evidence="1">
        <name>FAD</name>
        <dbReference type="ChEBI" id="CHEBI:57692"/>
    </cofactor>
</comment>
<feature type="domain" description="RsdA/BaiN/AoA(So)-like insert" evidence="5">
    <location>
        <begin position="198"/>
        <end position="358"/>
    </location>
</feature>
<dbReference type="Pfam" id="PF03486">
    <property type="entry name" value="HI0933_like"/>
    <property type="match status" value="1"/>
</dbReference>
<protein>
    <submittedName>
        <fullName evidence="6">NAD(P)/FAD-dependent oxidoreductase</fullName>
    </submittedName>
</protein>
<evidence type="ECO:0000256" key="1">
    <source>
        <dbReference type="ARBA" id="ARBA00001974"/>
    </source>
</evidence>
<evidence type="ECO:0000259" key="5">
    <source>
        <dbReference type="Pfam" id="PF22780"/>
    </source>
</evidence>
<dbReference type="InterPro" id="IPR036188">
    <property type="entry name" value="FAD/NAD-bd_sf"/>
</dbReference>
<reference evidence="6" key="1">
    <citation type="submission" date="2020-10" db="EMBL/GenBank/DDBJ databases">
        <authorList>
            <person name="Gilroy R."/>
        </authorList>
    </citation>
    <scope>NUCLEOTIDE SEQUENCE</scope>
    <source>
        <strain evidence="6">ChiBcec6-7307</strain>
    </source>
</reference>
<dbReference type="Pfam" id="PF22780">
    <property type="entry name" value="HI0933_like_1st"/>
    <property type="match status" value="1"/>
</dbReference>
<dbReference type="SUPFAM" id="SSF51905">
    <property type="entry name" value="FAD/NAD(P)-binding domain"/>
    <property type="match status" value="1"/>
</dbReference>
<dbReference type="PRINTS" id="PR00411">
    <property type="entry name" value="PNDRDTASEI"/>
</dbReference>
<dbReference type="NCBIfam" id="TIGR00275">
    <property type="entry name" value="aminoacetone oxidase family FAD-binding enzyme"/>
    <property type="match status" value="1"/>
</dbReference>
<sequence length="421" mass="45537">MNRVAVVGGGASGMFAAAAAARSGCQVDLFEKNEKLGKKLYITGKGRCNLTNDCEMEELLEAVCSNRKFLYSAFYGFTNRDAIRFFEEAGMPVKTERGNRVFPVSDHASDVIGALAGEMKKSGVKVHLNREVEGLLLAGGKEGELPGAAGLRLKDGTSFCADRVIVATGGLSYPSTGSTGDGYRFAREAGHSVTELSPSLVPLTVQEEDAAAMQGLSLKNVEVTVSRGKKQLFRDFGEMMFTHFGVTGPLILSASSRIQKELKKGPLDMKIDLKPALERERLDGRILRDFEENKNRQFKNALGALLPAKMIPVIIRRSGIDPQKAVHDISRQERQKLTDAIKSFGLTITGLRGYREAVITRGGISVKEVNPSTMESRLVRGLYFAGEVLDVDAVTGGFNLQIAWSTGYAAGCAAAKSENEE</sequence>
<dbReference type="Gene3D" id="1.10.8.260">
    <property type="entry name" value="HI0933 insert domain-like"/>
    <property type="match status" value="1"/>
</dbReference>
<evidence type="ECO:0000259" key="4">
    <source>
        <dbReference type="Pfam" id="PF03486"/>
    </source>
</evidence>
<evidence type="ECO:0000256" key="3">
    <source>
        <dbReference type="ARBA" id="ARBA00022827"/>
    </source>
</evidence>
<evidence type="ECO:0000256" key="2">
    <source>
        <dbReference type="ARBA" id="ARBA00022630"/>
    </source>
</evidence>
<dbReference type="PANTHER" id="PTHR42887:SF2">
    <property type="entry name" value="OS12G0638800 PROTEIN"/>
    <property type="match status" value="1"/>
</dbReference>
<keyword evidence="2" id="KW-0285">Flavoprotein</keyword>
<dbReference type="PRINTS" id="PR00368">
    <property type="entry name" value="FADPNR"/>
</dbReference>
<dbReference type="PANTHER" id="PTHR42887">
    <property type="entry name" value="OS12G0638800 PROTEIN"/>
    <property type="match status" value="1"/>
</dbReference>
<proteinExistence type="predicted"/>
<dbReference type="Proteomes" id="UP000886889">
    <property type="component" value="Unassembled WGS sequence"/>
</dbReference>
<dbReference type="InterPro" id="IPR057661">
    <property type="entry name" value="RsdA/BaiN/AoA(So)_Rossmann"/>
</dbReference>
<organism evidence="6 7">
    <name type="scientific">Candidatus Merdiplasma excrementigallinarum</name>
    <dbReference type="NCBI Taxonomy" id="2840864"/>
    <lineage>
        <taxon>Bacteria</taxon>
        <taxon>Bacillati</taxon>
        <taxon>Bacillota</taxon>
        <taxon>Clostridia</taxon>
        <taxon>Lachnospirales</taxon>
        <taxon>Lachnospiraceae</taxon>
        <taxon>Lachnospiraceae incertae sedis</taxon>
        <taxon>Candidatus Merdiplasma</taxon>
    </lineage>
</organism>
<evidence type="ECO:0000313" key="6">
    <source>
        <dbReference type="EMBL" id="HIV23925.1"/>
    </source>
</evidence>
<keyword evidence="3" id="KW-0274">FAD</keyword>
<accession>A0A9D1NZY0</accession>